<evidence type="ECO:0000313" key="1">
    <source>
        <dbReference type="EMBL" id="REG88376.1"/>
    </source>
</evidence>
<evidence type="ECO:0000313" key="2">
    <source>
        <dbReference type="Proteomes" id="UP000257136"/>
    </source>
</evidence>
<dbReference type="Proteomes" id="UP000257136">
    <property type="component" value="Unassembled WGS sequence"/>
</dbReference>
<sequence length="359" mass="42662">MTFFSNKNIAEEERRNIAFQVMVANRDLLEIAVKRSQPPTYENSIGLLNEIAPDLYKDFTELLSRKNESELSQYFNELAEIQSKETNKTVTAFELIDIEIEKLKKRNELDPTKRIIKKKLMEHLVARQKMEPVRMTENRILNRDFSKIDRSTYAETHFEDDFFTDFKLKNNDILRIRFLHPDSDEHITGADLIYEQYDLVNKKVRLVFLQYKTWENNVIYKSQTKNLVPQLEKLENILCKNKLCHSSAGTKTSNKYRFPYCSGFLRPTDKIQENDSKLMSSGFHLPVCTAMKMLEKDEKIEKKLIKEEAFKSHIFEELFNSNMIGSRWIDLDKIEEIYEENQIFEKSDRIRLYAQEFIN</sequence>
<dbReference type="OrthoDB" id="7057407at2"/>
<keyword evidence="2" id="KW-1185">Reference proteome</keyword>
<name>A0A3E0DYZ9_9FLAO</name>
<dbReference type="RefSeq" id="WP_115815321.1">
    <property type="nucleotide sequence ID" value="NZ_QUNI01000042.1"/>
</dbReference>
<organism evidence="1 2">
    <name type="scientific">Flavobacterium aquicola</name>
    <dbReference type="NCBI Taxonomy" id="1682742"/>
    <lineage>
        <taxon>Bacteria</taxon>
        <taxon>Pseudomonadati</taxon>
        <taxon>Bacteroidota</taxon>
        <taxon>Flavobacteriia</taxon>
        <taxon>Flavobacteriales</taxon>
        <taxon>Flavobacteriaceae</taxon>
        <taxon>Flavobacterium</taxon>
    </lineage>
</organism>
<protein>
    <submittedName>
        <fullName evidence="1">Uncharacterized protein</fullName>
    </submittedName>
</protein>
<reference evidence="1 2" key="1">
    <citation type="submission" date="2018-08" db="EMBL/GenBank/DDBJ databases">
        <title>Genomic Encyclopedia of Archaeal and Bacterial Type Strains, Phase II (KMG-II): from individual species to whole genera.</title>
        <authorList>
            <person name="Goeker M."/>
        </authorList>
    </citation>
    <scope>NUCLEOTIDE SEQUENCE [LARGE SCALE GENOMIC DNA]</scope>
    <source>
        <strain evidence="1 2">DSM 100880</strain>
    </source>
</reference>
<accession>A0A3E0DYZ9</accession>
<dbReference type="EMBL" id="QUNI01000042">
    <property type="protein sequence ID" value="REG88376.1"/>
    <property type="molecule type" value="Genomic_DNA"/>
</dbReference>
<dbReference type="AlphaFoldDB" id="A0A3E0DYZ9"/>
<gene>
    <name evidence="1" type="ORF">C8P67_1421</name>
</gene>
<proteinExistence type="predicted"/>
<comment type="caution">
    <text evidence="1">The sequence shown here is derived from an EMBL/GenBank/DDBJ whole genome shotgun (WGS) entry which is preliminary data.</text>
</comment>